<feature type="compositionally biased region" description="Basic and acidic residues" evidence="1">
    <location>
        <begin position="230"/>
        <end position="246"/>
    </location>
</feature>
<protein>
    <recommendedName>
        <fullName evidence="4">Thymidylate kinase</fullName>
    </recommendedName>
</protein>
<comment type="caution">
    <text evidence="2">The sequence shown here is derived from an EMBL/GenBank/DDBJ whole genome shotgun (WGS) entry which is preliminary data.</text>
</comment>
<feature type="compositionally biased region" description="Basic residues" evidence="1">
    <location>
        <begin position="128"/>
        <end position="142"/>
    </location>
</feature>
<feature type="region of interest" description="Disordered" evidence="1">
    <location>
        <begin position="81"/>
        <end position="147"/>
    </location>
</feature>
<feature type="compositionally biased region" description="Polar residues" evidence="1">
    <location>
        <begin position="100"/>
        <end position="117"/>
    </location>
</feature>
<dbReference type="Proteomes" id="UP000277212">
    <property type="component" value="Unassembled WGS sequence"/>
</dbReference>
<feature type="region of interest" description="Disordered" evidence="1">
    <location>
        <begin position="23"/>
        <end position="65"/>
    </location>
</feature>
<evidence type="ECO:0008006" key="4">
    <source>
        <dbReference type="Google" id="ProtNLM"/>
    </source>
</evidence>
<sequence length="378" mass="40763">MAAVTRQPFAPLDGARLQNLTSLKNRQNALPPTAGKRKAELIDTDDSENIDPSVFAKRSKASSKDMLKPSAFVLKAAPIPAPSALPDRLTSPTTSRRTLQPKSPASRLSTGSITKSSPLYAPAGRSPTRVKRSGLASSRRRALGPYTRVDPPSFGLGSAAPFSLDAALKGTIPGYGSSKPAPKEPLNPLDEGDMKASWFFEIHEDTPEQEMTNLLQHSTCVLDISSDEESERKRSRDRAEGRDKENIPPADDVSQTSSRRSARVSADDMVVEKERVALGEMNTADFYAEGCDETSVIIVPADEDEVPEPEVSNMTKNFVYAPEENAEEPTEEIETLMAKPTEGSSKAAVLEPIEGTGQSFELWESGSDKDAAEPATSS</sequence>
<accession>A0A3M2RP04</accession>
<evidence type="ECO:0000256" key="1">
    <source>
        <dbReference type="SAM" id="MobiDB-lite"/>
    </source>
</evidence>
<feature type="region of interest" description="Disordered" evidence="1">
    <location>
        <begin position="356"/>
        <end position="378"/>
    </location>
</feature>
<gene>
    <name evidence="2" type="ORF">CDV36_013345</name>
</gene>
<evidence type="ECO:0000313" key="3">
    <source>
        <dbReference type="Proteomes" id="UP000277212"/>
    </source>
</evidence>
<feature type="region of interest" description="Disordered" evidence="1">
    <location>
        <begin position="222"/>
        <end position="267"/>
    </location>
</feature>
<proteinExistence type="predicted"/>
<dbReference type="EMBL" id="NKUJ01000368">
    <property type="protein sequence ID" value="RMJ07056.1"/>
    <property type="molecule type" value="Genomic_DNA"/>
</dbReference>
<dbReference type="AlphaFoldDB" id="A0A3M2RP04"/>
<organism evidence="2 3">
    <name type="scientific">Fusarium kuroshium</name>
    <dbReference type="NCBI Taxonomy" id="2010991"/>
    <lineage>
        <taxon>Eukaryota</taxon>
        <taxon>Fungi</taxon>
        <taxon>Dikarya</taxon>
        <taxon>Ascomycota</taxon>
        <taxon>Pezizomycotina</taxon>
        <taxon>Sordariomycetes</taxon>
        <taxon>Hypocreomycetidae</taxon>
        <taxon>Hypocreales</taxon>
        <taxon>Nectriaceae</taxon>
        <taxon>Fusarium</taxon>
        <taxon>Fusarium solani species complex</taxon>
    </lineage>
</organism>
<evidence type="ECO:0000313" key="2">
    <source>
        <dbReference type="EMBL" id="RMJ07056.1"/>
    </source>
</evidence>
<feature type="compositionally biased region" description="Low complexity" evidence="1">
    <location>
        <begin position="88"/>
        <end position="98"/>
    </location>
</feature>
<reference evidence="2 3" key="1">
    <citation type="submission" date="2017-06" db="EMBL/GenBank/DDBJ databases">
        <title>Comparative genomic analysis of Ambrosia Fusariam Clade fungi.</title>
        <authorList>
            <person name="Stajich J.E."/>
            <person name="Carrillo J."/>
            <person name="Kijimoto T."/>
            <person name="Eskalen A."/>
            <person name="O'Donnell K."/>
            <person name="Kasson M."/>
        </authorList>
    </citation>
    <scope>NUCLEOTIDE SEQUENCE [LARGE SCALE GENOMIC DNA]</scope>
    <source>
        <strain evidence="2">UCR3666</strain>
    </source>
</reference>
<keyword evidence="3" id="KW-1185">Reference proteome</keyword>
<name>A0A3M2RP04_9HYPO</name>
<feature type="region of interest" description="Disordered" evidence="1">
    <location>
        <begin position="303"/>
        <end position="328"/>
    </location>
</feature>
<dbReference type="OrthoDB" id="425602at2759"/>
<dbReference type="STRING" id="2010991.A0A3M2RP04"/>